<feature type="chain" id="PRO_5022236972" evidence="2">
    <location>
        <begin position="25"/>
        <end position="456"/>
    </location>
</feature>
<dbReference type="EMBL" id="CP036316">
    <property type="protein sequence ID" value="QDT66857.1"/>
    <property type="molecule type" value="Genomic_DNA"/>
</dbReference>
<feature type="compositionally biased region" description="Gly residues" evidence="1">
    <location>
        <begin position="54"/>
        <end position="65"/>
    </location>
</feature>
<feature type="region of interest" description="Disordered" evidence="1">
    <location>
        <begin position="23"/>
        <end position="226"/>
    </location>
</feature>
<feature type="compositionally biased region" description="Basic and acidic residues" evidence="1">
    <location>
        <begin position="165"/>
        <end position="174"/>
    </location>
</feature>
<dbReference type="OrthoDB" id="282085at2"/>
<dbReference type="RefSeq" id="WP_145266330.1">
    <property type="nucleotide sequence ID" value="NZ_CP036316.1"/>
</dbReference>
<organism evidence="3 4">
    <name type="scientific">Calycomorphotria hydatis</name>
    <dbReference type="NCBI Taxonomy" id="2528027"/>
    <lineage>
        <taxon>Bacteria</taxon>
        <taxon>Pseudomonadati</taxon>
        <taxon>Planctomycetota</taxon>
        <taxon>Planctomycetia</taxon>
        <taxon>Planctomycetales</taxon>
        <taxon>Planctomycetaceae</taxon>
        <taxon>Calycomorphotria</taxon>
    </lineage>
</organism>
<keyword evidence="4" id="KW-1185">Reference proteome</keyword>
<accession>A0A517TEQ9</accession>
<name>A0A517TEQ9_9PLAN</name>
<proteinExistence type="predicted"/>
<evidence type="ECO:0000256" key="2">
    <source>
        <dbReference type="SAM" id="SignalP"/>
    </source>
</evidence>
<evidence type="ECO:0000313" key="4">
    <source>
        <dbReference type="Proteomes" id="UP000319976"/>
    </source>
</evidence>
<evidence type="ECO:0000313" key="3">
    <source>
        <dbReference type="EMBL" id="QDT66857.1"/>
    </source>
</evidence>
<evidence type="ECO:0000256" key="1">
    <source>
        <dbReference type="SAM" id="MobiDB-lite"/>
    </source>
</evidence>
<protein>
    <submittedName>
        <fullName evidence="3">Uncharacterized protein</fullName>
    </submittedName>
</protein>
<sequence length="456" mass="48542" precursor="true">MRRISWVLMLAATFAFSMAGLASAQQSGGSDGGGGPAPSAGGAGGSGPSAPSAGGSGGSSSGGSGPAAPSAPSSGDQGSSGPSAPSAGGNSSGNNDAGNRGQNNSGNPGSDAGSSSDNSGGNSGLSPRNNNDSQSGSDSSGNNNSNSGNNNSSNSNTDTSSDPLSRNRDGRDSSRNSSDQNSNESTRDRLNRFLNGNNNRGQRNSSNSDLGRQGNRDLRNWSDPAAQSAVDRVRGLRGDRRPGFDLNFWQSRRNRIQINNFAYLQGLGFGTGNFNVGVWYQPVRPERITGFLSYYNYSNPVYFRYGTNGNVRITNNRVYLLDRDPIPLAEYYNQSRTLIVDVTPDTNAEWQPLGNFALLANPDEEPTLFLQIALANNGVISGSLFNSETSEIFAVQGKVEEETQRVVWGFPEGKYKNLIMETGLFNLTRDKTDVLIHFNEQETENWLLVRMQEPQN</sequence>
<dbReference type="AlphaFoldDB" id="A0A517TEQ9"/>
<dbReference type="KEGG" id="chya:V22_41290"/>
<feature type="signal peptide" evidence="2">
    <location>
        <begin position="1"/>
        <end position="24"/>
    </location>
</feature>
<dbReference type="Proteomes" id="UP000319976">
    <property type="component" value="Chromosome"/>
</dbReference>
<reference evidence="3 4" key="1">
    <citation type="submission" date="2019-02" db="EMBL/GenBank/DDBJ databases">
        <title>Deep-cultivation of Planctomycetes and their phenomic and genomic characterization uncovers novel biology.</title>
        <authorList>
            <person name="Wiegand S."/>
            <person name="Jogler M."/>
            <person name="Boedeker C."/>
            <person name="Pinto D."/>
            <person name="Vollmers J."/>
            <person name="Rivas-Marin E."/>
            <person name="Kohn T."/>
            <person name="Peeters S.H."/>
            <person name="Heuer A."/>
            <person name="Rast P."/>
            <person name="Oberbeckmann S."/>
            <person name="Bunk B."/>
            <person name="Jeske O."/>
            <person name="Meyerdierks A."/>
            <person name="Storesund J.E."/>
            <person name="Kallscheuer N."/>
            <person name="Luecker S."/>
            <person name="Lage O.M."/>
            <person name="Pohl T."/>
            <person name="Merkel B.J."/>
            <person name="Hornburger P."/>
            <person name="Mueller R.-W."/>
            <person name="Bruemmer F."/>
            <person name="Labrenz M."/>
            <person name="Spormann A.M."/>
            <person name="Op den Camp H."/>
            <person name="Overmann J."/>
            <person name="Amann R."/>
            <person name="Jetten M.S.M."/>
            <person name="Mascher T."/>
            <person name="Medema M.H."/>
            <person name="Devos D.P."/>
            <person name="Kaster A.-K."/>
            <person name="Ovreas L."/>
            <person name="Rohde M."/>
            <person name="Galperin M.Y."/>
            <person name="Jogler C."/>
        </authorList>
    </citation>
    <scope>NUCLEOTIDE SEQUENCE [LARGE SCALE GENOMIC DNA]</scope>
    <source>
        <strain evidence="3 4">V22</strain>
    </source>
</reference>
<feature type="compositionally biased region" description="Low complexity" evidence="1">
    <location>
        <begin position="175"/>
        <end position="184"/>
    </location>
</feature>
<keyword evidence="2" id="KW-0732">Signal</keyword>
<gene>
    <name evidence="3" type="ORF">V22_41290</name>
</gene>
<feature type="compositionally biased region" description="Gly residues" evidence="1">
    <location>
        <begin position="29"/>
        <end position="47"/>
    </location>
</feature>
<feature type="compositionally biased region" description="Low complexity" evidence="1">
    <location>
        <begin position="192"/>
        <end position="209"/>
    </location>
</feature>
<feature type="compositionally biased region" description="Low complexity" evidence="1">
    <location>
        <begin position="66"/>
        <end position="162"/>
    </location>
</feature>